<accession>A0A4R3ICD9</accession>
<dbReference type="InterPro" id="IPR036390">
    <property type="entry name" value="WH_DNA-bd_sf"/>
</dbReference>
<comment type="similarity">
    <text evidence="1">Belongs to the LysR transcriptional regulatory family.</text>
</comment>
<dbReference type="AlphaFoldDB" id="A0A4R3ICD9"/>
<dbReference type="InterPro" id="IPR036388">
    <property type="entry name" value="WH-like_DNA-bd_sf"/>
</dbReference>
<evidence type="ECO:0000313" key="6">
    <source>
        <dbReference type="EMBL" id="TCS43333.1"/>
    </source>
</evidence>
<dbReference type="InterPro" id="IPR005119">
    <property type="entry name" value="LysR_subst-bd"/>
</dbReference>
<keyword evidence="4" id="KW-0804">Transcription</keyword>
<dbReference type="GO" id="GO:0003700">
    <property type="term" value="F:DNA-binding transcription factor activity"/>
    <property type="evidence" value="ECO:0007669"/>
    <property type="project" value="InterPro"/>
</dbReference>
<sequence length="297" mass="33280">MIRYRQIEAFRYVMVTGTMTGAADSMAISQPAVSRLISDLEYHLKFKLFDRVKGRLVPTQDAMRFYQGVDQFYIGFEQLEEVAQKIRTQKPSDLKICATPALSTYVFPTVVEAFQQTHPNVNLLIESLSSVDIVQRLKTHMAHIGITTAFPEVPGVEQIPWRTTAHVCAVHKSHRLAEKDIITAEDLTHEEILKILPAGFVNWQPVTKTLKQAGIEYSDRIGIQSSHTGYSMVAQNLAVAIIEPFAAPAWLTNGVVVKPFTPAIEFDYVIVRAANVPGSEAENEFIRQVQNISLPAW</sequence>
<dbReference type="OrthoDB" id="6624490at2"/>
<dbReference type="EMBL" id="SLZR01000002">
    <property type="protein sequence ID" value="TCS43333.1"/>
    <property type="molecule type" value="Genomic_DNA"/>
</dbReference>
<keyword evidence="3 6" id="KW-0238">DNA-binding</keyword>
<dbReference type="PANTHER" id="PTHR30427:SF1">
    <property type="entry name" value="TRANSCRIPTIONAL ACTIVATOR PROTEIN LYSR"/>
    <property type="match status" value="1"/>
</dbReference>
<protein>
    <submittedName>
        <fullName evidence="6">DNA-binding transcriptional LysR family regulator</fullName>
    </submittedName>
</protein>
<dbReference type="Pfam" id="PF00126">
    <property type="entry name" value="HTH_1"/>
    <property type="match status" value="1"/>
</dbReference>
<dbReference type="Gene3D" id="3.40.190.290">
    <property type="match status" value="1"/>
</dbReference>
<evidence type="ECO:0000256" key="4">
    <source>
        <dbReference type="ARBA" id="ARBA00023163"/>
    </source>
</evidence>
<dbReference type="PANTHER" id="PTHR30427">
    <property type="entry name" value="TRANSCRIPTIONAL ACTIVATOR PROTEIN LYSR"/>
    <property type="match status" value="1"/>
</dbReference>
<keyword evidence="7" id="KW-1185">Reference proteome</keyword>
<dbReference type="Gene3D" id="1.10.10.10">
    <property type="entry name" value="Winged helix-like DNA-binding domain superfamily/Winged helix DNA-binding domain"/>
    <property type="match status" value="1"/>
</dbReference>
<dbReference type="Pfam" id="PF03466">
    <property type="entry name" value="LysR_substrate"/>
    <property type="match status" value="1"/>
</dbReference>
<evidence type="ECO:0000259" key="5">
    <source>
        <dbReference type="PROSITE" id="PS50931"/>
    </source>
</evidence>
<evidence type="ECO:0000256" key="2">
    <source>
        <dbReference type="ARBA" id="ARBA00023015"/>
    </source>
</evidence>
<evidence type="ECO:0000256" key="1">
    <source>
        <dbReference type="ARBA" id="ARBA00009437"/>
    </source>
</evidence>
<feature type="domain" description="HTH lysR-type" evidence="5">
    <location>
        <begin position="2"/>
        <end position="59"/>
    </location>
</feature>
<dbReference type="Proteomes" id="UP000295793">
    <property type="component" value="Unassembled WGS sequence"/>
</dbReference>
<comment type="caution">
    <text evidence="6">The sequence shown here is derived from an EMBL/GenBank/DDBJ whole genome shotgun (WGS) entry which is preliminary data.</text>
</comment>
<name>A0A4R3ICD9_9GAMM</name>
<evidence type="ECO:0000313" key="7">
    <source>
        <dbReference type="Proteomes" id="UP000295793"/>
    </source>
</evidence>
<dbReference type="PROSITE" id="PS50931">
    <property type="entry name" value="HTH_LYSR"/>
    <property type="match status" value="1"/>
</dbReference>
<dbReference type="InterPro" id="IPR000847">
    <property type="entry name" value="LysR_HTH_N"/>
</dbReference>
<dbReference type="PRINTS" id="PR00039">
    <property type="entry name" value="HTHLYSR"/>
</dbReference>
<proteinExistence type="inferred from homology"/>
<dbReference type="GO" id="GO:0010628">
    <property type="term" value="P:positive regulation of gene expression"/>
    <property type="evidence" value="ECO:0007669"/>
    <property type="project" value="TreeGrafter"/>
</dbReference>
<dbReference type="SUPFAM" id="SSF53850">
    <property type="entry name" value="Periplasmic binding protein-like II"/>
    <property type="match status" value="1"/>
</dbReference>
<evidence type="ECO:0000256" key="3">
    <source>
        <dbReference type="ARBA" id="ARBA00023125"/>
    </source>
</evidence>
<dbReference type="SUPFAM" id="SSF46785">
    <property type="entry name" value="Winged helix' DNA-binding domain"/>
    <property type="match status" value="1"/>
</dbReference>
<reference evidence="6 7" key="1">
    <citation type="submission" date="2019-03" db="EMBL/GenBank/DDBJ databases">
        <title>Genomic Encyclopedia of Archaeal and Bacterial Type Strains, Phase II (KMG-II): from individual species to whole genera.</title>
        <authorList>
            <person name="Goeker M."/>
        </authorList>
    </citation>
    <scope>NUCLEOTIDE SEQUENCE [LARGE SCALE GENOMIC DNA]</scope>
    <source>
        <strain evidence="6 7">DSM 15388</strain>
    </source>
</reference>
<dbReference type="GO" id="GO:0043565">
    <property type="term" value="F:sequence-specific DNA binding"/>
    <property type="evidence" value="ECO:0007669"/>
    <property type="project" value="TreeGrafter"/>
</dbReference>
<dbReference type="RefSeq" id="WP_132700175.1">
    <property type="nucleotide sequence ID" value="NZ_SLZR01000002.1"/>
</dbReference>
<keyword evidence="2" id="KW-0805">Transcription regulation</keyword>
<gene>
    <name evidence="6" type="ORF">BCF53_102360</name>
</gene>
<organism evidence="6 7">
    <name type="scientific">Reinekea marinisedimentorum</name>
    <dbReference type="NCBI Taxonomy" id="230495"/>
    <lineage>
        <taxon>Bacteria</taxon>
        <taxon>Pseudomonadati</taxon>
        <taxon>Pseudomonadota</taxon>
        <taxon>Gammaproteobacteria</taxon>
        <taxon>Oceanospirillales</taxon>
        <taxon>Saccharospirillaceae</taxon>
        <taxon>Reinekea</taxon>
    </lineage>
</organism>